<dbReference type="AlphaFoldDB" id="A0AAD6Y4T7"/>
<evidence type="ECO:0000259" key="1">
    <source>
        <dbReference type="Pfam" id="PF20231"/>
    </source>
</evidence>
<feature type="domain" description="DUF6589" evidence="1">
    <location>
        <begin position="355"/>
        <end position="782"/>
    </location>
</feature>
<dbReference type="Pfam" id="PF20231">
    <property type="entry name" value="DUF6589"/>
    <property type="match status" value="1"/>
</dbReference>
<comment type="caution">
    <text evidence="2">The sequence shown here is derived from an EMBL/GenBank/DDBJ whole genome shotgun (WGS) entry which is preliminary data.</text>
</comment>
<evidence type="ECO:0000313" key="3">
    <source>
        <dbReference type="Proteomes" id="UP001219525"/>
    </source>
</evidence>
<reference evidence="2" key="1">
    <citation type="submission" date="2023-03" db="EMBL/GenBank/DDBJ databases">
        <title>Massive genome expansion in bonnet fungi (Mycena s.s.) driven by repeated elements and novel gene families across ecological guilds.</title>
        <authorList>
            <consortium name="Lawrence Berkeley National Laboratory"/>
            <person name="Harder C.B."/>
            <person name="Miyauchi S."/>
            <person name="Viragh M."/>
            <person name="Kuo A."/>
            <person name="Thoen E."/>
            <person name="Andreopoulos B."/>
            <person name="Lu D."/>
            <person name="Skrede I."/>
            <person name="Drula E."/>
            <person name="Henrissat B."/>
            <person name="Morin E."/>
            <person name="Kohler A."/>
            <person name="Barry K."/>
            <person name="LaButti K."/>
            <person name="Morin E."/>
            <person name="Salamov A."/>
            <person name="Lipzen A."/>
            <person name="Mereny Z."/>
            <person name="Hegedus B."/>
            <person name="Baldrian P."/>
            <person name="Stursova M."/>
            <person name="Weitz H."/>
            <person name="Taylor A."/>
            <person name="Grigoriev I.V."/>
            <person name="Nagy L.G."/>
            <person name="Martin F."/>
            <person name="Kauserud H."/>
        </authorList>
    </citation>
    <scope>NUCLEOTIDE SEQUENCE</scope>
    <source>
        <strain evidence="2">9144</strain>
    </source>
</reference>
<organism evidence="2 3">
    <name type="scientific">Mycena pura</name>
    <dbReference type="NCBI Taxonomy" id="153505"/>
    <lineage>
        <taxon>Eukaryota</taxon>
        <taxon>Fungi</taxon>
        <taxon>Dikarya</taxon>
        <taxon>Basidiomycota</taxon>
        <taxon>Agaricomycotina</taxon>
        <taxon>Agaricomycetes</taxon>
        <taxon>Agaricomycetidae</taxon>
        <taxon>Agaricales</taxon>
        <taxon>Marasmiineae</taxon>
        <taxon>Mycenaceae</taxon>
        <taxon>Mycena</taxon>
    </lineage>
</organism>
<dbReference type="EMBL" id="JARJCW010000131">
    <property type="protein sequence ID" value="KAJ7191551.1"/>
    <property type="molecule type" value="Genomic_DNA"/>
</dbReference>
<gene>
    <name evidence="2" type="ORF">GGX14DRAFT_600299</name>
</gene>
<dbReference type="Proteomes" id="UP001219525">
    <property type="component" value="Unassembled WGS sequence"/>
</dbReference>
<dbReference type="InterPro" id="IPR046496">
    <property type="entry name" value="DUF6589"/>
</dbReference>
<proteinExistence type="predicted"/>
<evidence type="ECO:0000313" key="2">
    <source>
        <dbReference type="EMBL" id="KAJ7191551.1"/>
    </source>
</evidence>
<accession>A0AAD6Y4T7</accession>
<sequence length="881" mass="97997">MEPPSPPVENALRASDDGVLFTPRTERRVLVQRAQLKRRETLTLQKVAEKQRLLREQHFDKLLAELASAGYTLAELLDYVFNPATKLASDWRWRGFFKHRAHVERIFGYWTSSGYSDRAHATVYEWAASLVSKQASTEAQSITRSGILSKSKKVVNEEFFLNYSLAGLTATLREVAPTAFRIFDAFSSTTRQLRVTSADGLQKKELLRGSAALSLLRGASQYNNYAQAVTSAYLAATGAQRQHFAVLGALGITVGYSSVVSKGRAAQTTADRGPKAPGLLSMLSNACTKTSRAIAASGVFMVVYDNINLMVRVAEQILGRKNAQENGTCATLIPLHNATLDDLLTSKLDESILNAPDLSLDDLLFTDAEAEFHEKTMIHTILRIIVRHGGEGMKKWEKDLDGMLPVSSEIIVVHKTPIHPLASMEIDESSITGNIDVVDGINRSLALNPSDAEYAKYIKLLAGDQLTIARHRSILAVRLGHESGAYSWRNIVLIPGPFHAKIADNHGLLETHFGKPTTRSPGSLSFHNTVLDRIPITLTSLPPFRTTRDLTMVSLYARVLHCLLLVSGEDSLDAYSTSTKSWTTVVDHAKKIYGTYADADRVQELREQRIPDEIKRDAAAKTSKGAKPPGPLPHVKKGDMVFENAILFLRDALLTPYTRAGDSGRVVLILRLWVFSYRGSGRSKYAHEMLHLLHNLICVWTRDLRRVVLQNWLLNPTGRPNSFVEIDLVQEHLNFWIKKVYKADGDGHSWDWLALISPCVDILRGLATRMHKDLGARQGSRHTIPKLDKDIAVLMDSLDEHDVYTLQEGRVLDDDEKPVPDILSAGMAALTHGSSISPLSEFNQQFAILRERRRLTPIADLLPLLEQTAQLKVIQLPRGDF</sequence>
<protein>
    <recommendedName>
        <fullName evidence="1">DUF6589 domain-containing protein</fullName>
    </recommendedName>
</protein>
<name>A0AAD6Y4T7_9AGAR</name>
<keyword evidence="3" id="KW-1185">Reference proteome</keyword>